<gene>
    <name evidence="1" type="ORF">L0664_01595</name>
</gene>
<comment type="caution">
    <text evidence="1">The sequence shown here is derived from an EMBL/GenBank/DDBJ whole genome shotgun (WGS) entry which is preliminary data.</text>
</comment>
<evidence type="ECO:0000313" key="1">
    <source>
        <dbReference type="EMBL" id="MCF2869748.1"/>
    </source>
</evidence>
<dbReference type="EMBL" id="JAKGAQ010000001">
    <property type="protein sequence ID" value="MCF2869748.1"/>
    <property type="molecule type" value="Genomic_DNA"/>
</dbReference>
<protein>
    <submittedName>
        <fullName evidence="1">Uncharacterized protein</fullName>
    </submittedName>
</protein>
<reference evidence="1 2" key="1">
    <citation type="submission" date="2022-01" db="EMBL/GenBank/DDBJ databases">
        <title>Octadecabacter sp. nov., isolated from a marine alga.</title>
        <authorList>
            <person name="Jin M.S."/>
            <person name="Kim H.M."/>
            <person name="Han D.M."/>
            <person name="Jung J.J."/>
            <person name="Jeon C.O."/>
        </authorList>
    </citation>
    <scope>NUCLEOTIDE SEQUENCE [LARGE SCALE GENOMIC DNA]</scope>
    <source>
        <strain evidence="1 2">G9-8</strain>
    </source>
</reference>
<proteinExistence type="predicted"/>
<sequence>MVDAVIVINTAVGDIPQAVYWWIGSAWFEPADPHDRTATLAALDLGEKAMFPYATAPQIALDLR</sequence>
<evidence type="ECO:0000313" key="2">
    <source>
        <dbReference type="Proteomes" id="UP001200557"/>
    </source>
</evidence>
<accession>A0ABS9CUN6</accession>
<keyword evidence="2" id="KW-1185">Reference proteome</keyword>
<name>A0ABS9CUN6_9RHOB</name>
<dbReference type="Proteomes" id="UP001200557">
    <property type="component" value="Unassembled WGS sequence"/>
</dbReference>
<dbReference type="RefSeq" id="WP_235223876.1">
    <property type="nucleotide sequence ID" value="NZ_JAKGAQ010000001.1"/>
</dbReference>
<organism evidence="1 2">
    <name type="scientific">Octadecabacter dasysiphoniae</name>
    <dbReference type="NCBI Taxonomy" id="2909341"/>
    <lineage>
        <taxon>Bacteria</taxon>
        <taxon>Pseudomonadati</taxon>
        <taxon>Pseudomonadota</taxon>
        <taxon>Alphaproteobacteria</taxon>
        <taxon>Rhodobacterales</taxon>
        <taxon>Roseobacteraceae</taxon>
        <taxon>Octadecabacter</taxon>
    </lineage>
</organism>